<evidence type="ECO:0000313" key="3">
    <source>
        <dbReference type="Proteomes" id="UP001328107"/>
    </source>
</evidence>
<comment type="caution">
    <text evidence="2">The sequence shown here is derived from an EMBL/GenBank/DDBJ whole genome shotgun (WGS) entry which is preliminary data.</text>
</comment>
<feature type="compositionally biased region" description="Polar residues" evidence="1">
    <location>
        <begin position="71"/>
        <end position="115"/>
    </location>
</feature>
<name>A0AAN4ZAE6_9BILA</name>
<organism evidence="2 3">
    <name type="scientific">Pristionchus mayeri</name>
    <dbReference type="NCBI Taxonomy" id="1317129"/>
    <lineage>
        <taxon>Eukaryota</taxon>
        <taxon>Metazoa</taxon>
        <taxon>Ecdysozoa</taxon>
        <taxon>Nematoda</taxon>
        <taxon>Chromadorea</taxon>
        <taxon>Rhabditida</taxon>
        <taxon>Rhabditina</taxon>
        <taxon>Diplogasteromorpha</taxon>
        <taxon>Diplogasteroidea</taxon>
        <taxon>Neodiplogasteridae</taxon>
        <taxon>Pristionchus</taxon>
    </lineage>
</organism>
<feature type="non-terminal residue" evidence="2">
    <location>
        <position position="143"/>
    </location>
</feature>
<accession>A0AAN4ZAE6</accession>
<dbReference type="Proteomes" id="UP001328107">
    <property type="component" value="Unassembled WGS sequence"/>
</dbReference>
<proteinExistence type="predicted"/>
<feature type="non-terminal residue" evidence="2">
    <location>
        <position position="1"/>
    </location>
</feature>
<gene>
    <name evidence="2" type="ORF">PMAYCL1PPCAC_04422</name>
</gene>
<reference evidence="3" key="1">
    <citation type="submission" date="2022-10" db="EMBL/GenBank/DDBJ databases">
        <title>Genome assembly of Pristionchus species.</title>
        <authorList>
            <person name="Yoshida K."/>
            <person name="Sommer R.J."/>
        </authorList>
    </citation>
    <scope>NUCLEOTIDE SEQUENCE [LARGE SCALE GENOMIC DNA]</scope>
    <source>
        <strain evidence="3">RS5460</strain>
    </source>
</reference>
<protein>
    <submittedName>
        <fullName evidence="2">Uncharacterized protein</fullName>
    </submittedName>
</protein>
<dbReference type="EMBL" id="BTRK01000001">
    <property type="protein sequence ID" value="GMR34227.1"/>
    <property type="molecule type" value="Genomic_DNA"/>
</dbReference>
<feature type="compositionally biased region" description="Basic and acidic residues" evidence="1">
    <location>
        <begin position="48"/>
        <end position="63"/>
    </location>
</feature>
<evidence type="ECO:0000313" key="2">
    <source>
        <dbReference type="EMBL" id="GMR34227.1"/>
    </source>
</evidence>
<sequence>VFLISAKPINENRRYGPIKLDYEPYIKMYVDENGKLAIETNAMTKEELDDAAKAVDTKLEEKYNGSGGGPQSSDVNKQTDNGRGSGPQSSGVNQQTDNGSGIGPQSSGVNQQTDDGGNGSGSGPHSSGVNQQTDNGSGSGPQS</sequence>
<evidence type="ECO:0000256" key="1">
    <source>
        <dbReference type="SAM" id="MobiDB-lite"/>
    </source>
</evidence>
<dbReference type="AlphaFoldDB" id="A0AAN4ZAE6"/>
<feature type="region of interest" description="Disordered" evidence="1">
    <location>
        <begin position="48"/>
        <end position="143"/>
    </location>
</feature>
<keyword evidence="3" id="KW-1185">Reference proteome</keyword>
<feature type="compositionally biased region" description="Polar residues" evidence="1">
    <location>
        <begin position="129"/>
        <end position="143"/>
    </location>
</feature>